<reference evidence="1 2" key="1">
    <citation type="submission" date="2024-09" db="EMBL/GenBank/DDBJ databases">
        <title>Genome sequencing and assembly of Phytophthora oleae, isolate VK10A, causative agent of rot of olive drupes.</title>
        <authorList>
            <person name="Conti Taguali S."/>
            <person name="Riolo M."/>
            <person name="La Spada F."/>
            <person name="Cacciola S.O."/>
            <person name="Dionisio G."/>
        </authorList>
    </citation>
    <scope>NUCLEOTIDE SEQUENCE [LARGE SCALE GENOMIC DNA]</scope>
    <source>
        <strain evidence="1 2">VK10A</strain>
    </source>
</reference>
<accession>A0ABD3ERG7</accession>
<keyword evidence="2" id="KW-1185">Reference proteome</keyword>
<gene>
    <name evidence="1" type="ORF">V7S43_018904</name>
</gene>
<evidence type="ECO:0000313" key="2">
    <source>
        <dbReference type="Proteomes" id="UP001632037"/>
    </source>
</evidence>
<sequence length="148" mass="16165">MQWPGVQPSCSVPWSRLQLETSRLAGACSRAQDQAPSLDEAEFLRVMLRTMYLTSAISRPRAAQQESAHVIVSVKRRLQLRRFASYYASRDISGVGHLTSLSKGMTTVKVNSTVATESVAASLGQKDTLSSAQPAMIQSELHSGQQRS</sequence>
<dbReference type="AlphaFoldDB" id="A0ABD3ERG7"/>
<name>A0ABD3ERG7_9STRA</name>
<comment type="caution">
    <text evidence="1">The sequence shown here is derived from an EMBL/GenBank/DDBJ whole genome shotgun (WGS) entry which is preliminary data.</text>
</comment>
<proteinExistence type="predicted"/>
<organism evidence="1 2">
    <name type="scientific">Phytophthora oleae</name>
    <dbReference type="NCBI Taxonomy" id="2107226"/>
    <lineage>
        <taxon>Eukaryota</taxon>
        <taxon>Sar</taxon>
        <taxon>Stramenopiles</taxon>
        <taxon>Oomycota</taxon>
        <taxon>Peronosporomycetes</taxon>
        <taxon>Peronosporales</taxon>
        <taxon>Peronosporaceae</taxon>
        <taxon>Phytophthora</taxon>
    </lineage>
</organism>
<dbReference type="EMBL" id="JBIMZQ010000088">
    <property type="protein sequence ID" value="KAL3656257.1"/>
    <property type="molecule type" value="Genomic_DNA"/>
</dbReference>
<evidence type="ECO:0000313" key="1">
    <source>
        <dbReference type="EMBL" id="KAL3656257.1"/>
    </source>
</evidence>
<protein>
    <submittedName>
        <fullName evidence="1">Uncharacterized protein</fullName>
    </submittedName>
</protein>
<dbReference type="Proteomes" id="UP001632037">
    <property type="component" value="Unassembled WGS sequence"/>
</dbReference>